<reference evidence="1 2" key="1">
    <citation type="submission" date="2015-09" db="EMBL/GenBank/DDBJ databases">
        <authorList>
            <consortium name="Swine Surveillance"/>
        </authorList>
    </citation>
    <scope>NUCLEOTIDE SEQUENCE [LARGE SCALE GENOMIC DNA]</scope>
    <source>
        <strain evidence="1 2">CECT 7648</strain>
    </source>
</reference>
<gene>
    <name evidence="1" type="ORF">TRN7648_02515</name>
</gene>
<dbReference type="AlphaFoldDB" id="A0A0P1GDH9"/>
<accession>A0A0P1GDH9</accession>
<dbReference type="STRING" id="441103.TRN7648_02515"/>
<dbReference type="Proteomes" id="UP000054935">
    <property type="component" value="Unassembled WGS sequence"/>
</dbReference>
<evidence type="ECO:0000313" key="2">
    <source>
        <dbReference type="Proteomes" id="UP000054935"/>
    </source>
</evidence>
<dbReference type="PROSITE" id="PS51257">
    <property type="entry name" value="PROKAR_LIPOPROTEIN"/>
    <property type="match status" value="1"/>
</dbReference>
<evidence type="ECO:0000313" key="1">
    <source>
        <dbReference type="EMBL" id="CUH79520.1"/>
    </source>
</evidence>
<dbReference type="OrthoDB" id="7722922at2"/>
<proteinExistence type="predicted"/>
<name>A0A0P1GDH9_9RHOB</name>
<sequence length="240" mass="24497">MFPSKIIALTLCVAVTSGCSTLTPSVTRTDTAALTATQVAPGQRDAQMLKQTAALEAATRDLVRKSTVQGAAIGAVAGCGLAAVTGAGKNQCLGGALAGGVVGAVVGNARGKAQVEKRVEIVSLSRVMPSLRDADAQMSLVGQNLPQMLAAQDAEIAALDSQLATGQITRAAHAARVGEIREVRETIAASLDLSAEQAREAHNALKGADAQGQDGLAWYLFKAQKLEKQAVSARGAISLL</sequence>
<evidence type="ECO:0008006" key="3">
    <source>
        <dbReference type="Google" id="ProtNLM"/>
    </source>
</evidence>
<protein>
    <recommendedName>
        <fullName evidence="3">Glycine zipper domain-containing protein</fullName>
    </recommendedName>
</protein>
<dbReference type="EMBL" id="CYSE01000004">
    <property type="protein sequence ID" value="CUH79520.1"/>
    <property type="molecule type" value="Genomic_DNA"/>
</dbReference>
<organism evidence="1 2">
    <name type="scientific">Tropicibacter naphthalenivorans</name>
    <dbReference type="NCBI Taxonomy" id="441103"/>
    <lineage>
        <taxon>Bacteria</taxon>
        <taxon>Pseudomonadati</taxon>
        <taxon>Pseudomonadota</taxon>
        <taxon>Alphaproteobacteria</taxon>
        <taxon>Rhodobacterales</taxon>
        <taxon>Roseobacteraceae</taxon>
        <taxon>Tropicibacter</taxon>
    </lineage>
</organism>
<dbReference type="RefSeq" id="WP_058248006.1">
    <property type="nucleotide sequence ID" value="NZ_CYSE01000004.1"/>
</dbReference>
<keyword evidence="2" id="KW-1185">Reference proteome</keyword>